<dbReference type="GO" id="GO:0005524">
    <property type="term" value="F:ATP binding"/>
    <property type="evidence" value="ECO:0007669"/>
    <property type="project" value="UniProtKB-KW"/>
</dbReference>
<evidence type="ECO:0000256" key="4">
    <source>
        <dbReference type="ARBA" id="ARBA00022840"/>
    </source>
</evidence>
<dbReference type="InterPro" id="IPR017871">
    <property type="entry name" value="ABC_transporter-like_CS"/>
</dbReference>
<dbReference type="PANTHER" id="PTHR43335:SF4">
    <property type="entry name" value="ABC TRANSPORTER, ATP-BINDING PROTEIN"/>
    <property type="match status" value="1"/>
</dbReference>
<dbReference type="SMART" id="SM00382">
    <property type="entry name" value="AAA"/>
    <property type="match status" value="1"/>
</dbReference>
<name>A0A7H0ISY0_9ACTN</name>
<dbReference type="AlphaFoldDB" id="A0A7H0ISY0"/>
<proteinExistence type="inferred from homology"/>
<sequence>MRSRVFFAYSREGPAVSELVRFDGVVKKFRTPRGGRQTALDGFSMTIPRGSLVGLLGPNGSGKTTALKVLLGLVRADQGTLRAFGHDLPRDQRFVARKMGAIIEGPAFTPSLTGHHNLRLLGELHGVKKRLVDEVLDLVGLAEAAHRSYSGYSLGMKQRLGVAAALLPSPELLVLDEPMNGLDPEAVRDMRELLVRLQREREMTVVVSSHILAEVELVCDRVTIVRHGRVICDDSVETLLARGPARTVLRGPEVSSARELLDAHGYSVIPAAGSELHVSTSGPSSEVLRVLAEHGVFPDEIRREKASLEDAYIEAVRKADEERAQIVDTNKLSTRGRPHAS</sequence>
<organism evidence="6 7">
    <name type="scientific">Streptomyces roseirectus</name>
    <dbReference type="NCBI Taxonomy" id="2768066"/>
    <lineage>
        <taxon>Bacteria</taxon>
        <taxon>Bacillati</taxon>
        <taxon>Actinomycetota</taxon>
        <taxon>Actinomycetes</taxon>
        <taxon>Kitasatosporales</taxon>
        <taxon>Streptomycetaceae</taxon>
        <taxon>Streptomyces</taxon>
    </lineage>
</organism>
<dbReference type="KEGG" id="sroi:IAG44_21945"/>
<comment type="similarity">
    <text evidence="1">Belongs to the ABC transporter superfamily.</text>
</comment>
<evidence type="ECO:0000259" key="5">
    <source>
        <dbReference type="PROSITE" id="PS50893"/>
    </source>
</evidence>
<keyword evidence="7" id="KW-1185">Reference proteome</keyword>
<evidence type="ECO:0000256" key="3">
    <source>
        <dbReference type="ARBA" id="ARBA00022741"/>
    </source>
</evidence>
<dbReference type="PROSITE" id="PS50893">
    <property type="entry name" value="ABC_TRANSPORTER_2"/>
    <property type="match status" value="1"/>
</dbReference>
<dbReference type="SUPFAM" id="SSF52540">
    <property type="entry name" value="P-loop containing nucleoside triphosphate hydrolases"/>
    <property type="match status" value="1"/>
</dbReference>
<dbReference type="InterPro" id="IPR003593">
    <property type="entry name" value="AAA+_ATPase"/>
</dbReference>
<feature type="domain" description="ABC transporter" evidence="5">
    <location>
        <begin position="20"/>
        <end position="252"/>
    </location>
</feature>
<dbReference type="Gene3D" id="3.40.50.300">
    <property type="entry name" value="P-loop containing nucleotide triphosphate hydrolases"/>
    <property type="match status" value="1"/>
</dbReference>
<dbReference type="InterPro" id="IPR003439">
    <property type="entry name" value="ABC_transporter-like_ATP-bd"/>
</dbReference>
<evidence type="ECO:0000313" key="6">
    <source>
        <dbReference type="EMBL" id="QNP75896.1"/>
    </source>
</evidence>
<keyword evidence="3" id="KW-0547">Nucleotide-binding</keyword>
<keyword evidence="2" id="KW-0813">Transport</keyword>
<protein>
    <submittedName>
        <fullName evidence="6">ABC transporter ATP-binding protein</fullName>
    </submittedName>
</protein>
<dbReference type="PANTHER" id="PTHR43335">
    <property type="entry name" value="ABC TRANSPORTER, ATP-BINDING PROTEIN"/>
    <property type="match status" value="1"/>
</dbReference>
<dbReference type="Proteomes" id="UP000516052">
    <property type="component" value="Chromosome"/>
</dbReference>
<evidence type="ECO:0000256" key="1">
    <source>
        <dbReference type="ARBA" id="ARBA00005417"/>
    </source>
</evidence>
<reference evidence="6 7" key="1">
    <citation type="submission" date="2020-08" db="EMBL/GenBank/DDBJ databases">
        <title>A novel species.</title>
        <authorList>
            <person name="Gao J."/>
        </authorList>
    </citation>
    <scope>NUCLEOTIDE SEQUENCE [LARGE SCALE GENOMIC DNA]</scope>
    <source>
        <strain evidence="6 7">CRXT-G-22</strain>
    </source>
</reference>
<dbReference type="InterPro" id="IPR027417">
    <property type="entry name" value="P-loop_NTPase"/>
</dbReference>
<evidence type="ECO:0000256" key="2">
    <source>
        <dbReference type="ARBA" id="ARBA00022448"/>
    </source>
</evidence>
<gene>
    <name evidence="6" type="ORF">IAG44_21945</name>
</gene>
<dbReference type="GO" id="GO:0016887">
    <property type="term" value="F:ATP hydrolysis activity"/>
    <property type="evidence" value="ECO:0007669"/>
    <property type="project" value="InterPro"/>
</dbReference>
<evidence type="ECO:0000313" key="7">
    <source>
        <dbReference type="Proteomes" id="UP000516052"/>
    </source>
</evidence>
<keyword evidence="4 6" id="KW-0067">ATP-binding</keyword>
<accession>A0A7H0ISY0</accession>
<dbReference type="Pfam" id="PF00005">
    <property type="entry name" value="ABC_tran"/>
    <property type="match status" value="1"/>
</dbReference>
<dbReference type="PROSITE" id="PS00211">
    <property type="entry name" value="ABC_TRANSPORTER_1"/>
    <property type="match status" value="1"/>
</dbReference>
<dbReference type="EMBL" id="CP060828">
    <property type="protein sequence ID" value="QNP75896.1"/>
    <property type="molecule type" value="Genomic_DNA"/>
</dbReference>